<feature type="compositionally biased region" description="Low complexity" evidence="4">
    <location>
        <begin position="105"/>
        <end position="127"/>
    </location>
</feature>
<evidence type="ECO:0000256" key="4">
    <source>
        <dbReference type="SAM" id="MobiDB-lite"/>
    </source>
</evidence>
<dbReference type="Gene3D" id="1.10.10.10">
    <property type="entry name" value="Winged helix-like DNA-binding domain superfamily/Winged helix DNA-binding domain"/>
    <property type="match status" value="1"/>
</dbReference>
<proteinExistence type="predicted"/>
<sequence>MNLRDMRPNAGRAAGFLKSLANEHRLMILCSLIEGEKSVGDLQEELNMRQPHLSQQLSRLRLGGLVETRREAQTIYYSLTDETATEVIGVLHRRFCKAKPRQRTRQAATRATSAARRADPATPDARL</sequence>
<dbReference type="EMBL" id="NHRY01000135">
    <property type="protein sequence ID" value="PPQ33934.1"/>
    <property type="molecule type" value="Genomic_DNA"/>
</dbReference>
<evidence type="ECO:0000256" key="2">
    <source>
        <dbReference type="ARBA" id="ARBA00023125"/>
    </source>
</evidence>
<dbReference type="PANTHER" id="PTHR43132">
    <property type="entry name" value="ARSENICAL RESISTANCE OPERON REPRESSOR ARSR-RELATED"/>
    <property type="match status" value="1"/>
</dbReference>
<keyword evidence="7" id="KW-1185">Reference proteome</keyword>
<dbReference type="PANTHER" id="PTHR43132:SF2">
    <property type="entry name" value="ARSENICAL RESISTANCE OPERON REPRESSOR ARSR-RELATED"/>
    <property type="match status" value="1"/>
</dbReference>
<dbReference type="AlphaFoldDB" id="A0A2S6NH65"/>
<dbReference type="GO" id="GO:0003700">
    <property type="term" value="F:DNA-binding transcription factor activity"/>
    <property type="evidence" value="ECO:0007669"/>
    <property type="project" value="InterPro"/>
</dbReference>
<keyword evidence="2" id="KW-0238">DNA-binding</keyword>
<evidence type="ECO:0000256" key="3">
    <source>
        <dbReference type="ARBA" id="ARBA00023163"/>
    </source>
</evidence>
<dbReference type="NCBIfam" id="NF033788">
    <property type="entry name" value="HTH_metalloreg"/>
    <property type="match status" value="1"/>
</dbReference>
<keyword evidence="1" id="KW-0805">Transcription regulation</keyword>
<dbReference type="OrthoDB" id="194599at2"/>
<dbReference type="InterPro" id="IPR051011">
    <property type="entry name" value="Metal_resp_trans_reg"/>
</dbReference>
<reference evidence="6 7" key="1">
    <citation type="journal article" date="2018" name="Arch. Microbiol.">
        <title>New insights into the metabolic potential of the phototrophic purple bacterium Rhodopila globiformis DSM 161(T) from its draft genome sequence and evidence for a vanadium-dependent nitrogenase.</title>
        <authorList>
            <person name="Imhoff J.F."/>
            <person name="Rahn T."/>
            <person name="Kunzel S."/>
            <person name="Neulinger S.C."/>
        </authorList>
    </citation>
    <scope>NUCLEOTIDE SEQUENCE [LARGE SCALE GENOMIC DNA]</scope>
    <source>
        <strain evidence="6 7">DSM 161</strain>
    </source>
</reference>
<name>A0A2S6NH65_RHOGL</name>
<evidence type="ECO:0000313" key="6">
    <source>
        <dbReference type="EMBL" id="PPQ33934.1"/>
    </source>
</evidence>
<dbReference type="InterPro" id="IPR036390">
    <property type="entry name" value="WH_DNA-bd_sf"/>
</dbReference>
<dbReference type="SUPFAM" id="SSF46785">
    <property type="entry name" value="Winged helix' DNA-binding domain"/>
    <property type="match status" value="1"/>
</dbReference>
<comment type="caution">
    <text evidence="6">The sequence shown here is derived from an EMBL/GenBank/DDBJ whole genome shotgun (WGS) entry which is preliminary data.</text>
</comment>
<dbReference type="InterPro" id="IPR011991">
    <property type="entry name" value="ArsR-like_HTH"/>
</dbReference>
<dbReference type="InterPro" id="IPR036388">
    <property type="entry name" value="WH-like_DNA-bd_sf"/>
</dbReference>
<dbReference type="PROSITE" id="PS50987">
    <property type="entry name" value="HTH_ARSR_2"/>
    <property type="match status" value="1"/>
</dbReference>
<evidence type="ECO:0000256" key="1">
    <source>
        <dbReference type="ARBA" id="ARBA00023015"/>
    </source>
</evidence>
<organism evidence="6 7">
    <name type="scientific">Rhodopila globiformis</name>
    <name type="common">Rhodopseudomonas globiformis</name>
    <dbReference type="NCBI Taxonomy" id="1071"/>
    <lineage>
        <taxon>Bacteria</taxon>
        <taxon>Pseudomonadati</taxon>
        <taxon>Pseudomonadota</taxon>
        <taxon>Alphaproteobacteria</taxon>
        <taxon>Acetobacterales</taxon>
        <taxon>Acetobacteraceae</taxon>
        <taxon>Rhodopila</taxon>
    </lineage>
</organism>
<feature type="region of interest" description="Disordered" evidence="4">
    <location>
        <begin position="99"/>
        <end position="127"/>
    </location>
</feature>
<dbReference type="PRINTS" id="PR00778">
    <property type="entry name" value="HTHARSR"/>
</dbReference>
<protein>
    <recommendedName>
        <fullName evidence="5">HTH arsR-type domain-containing protein</fullName>
    </recommendedName>
</protein>
<dbReference type="SMART" id="SM00418">
    <property type="entry name" value="HTH_ARSR"/>
    <property type="match status" value="1"/>
</dbReference>
<gene>
    <name evidence="6" type="ORF">CCS01_12960</name>
</gene>
<evidence type="ECO:0000259" key="5">
    <source>
        <dbReference type="PROSITE" id="PS50987"/>
    </source>
</evidence>
<keyword evidence="3" id="KW-0804">Transcription</keyword>
<feature type="domain" description="HTH arsR-type" evidence="5">
    <location>
        <begin position="6"/>
        <end position="99"/>
    </location>
</feature>
<evidence type="ECO:0000313" key="7">
    <source>
        <dbReference type="Proteomes" id="UP000239724"/>
    </source>
</evidence>
<dbReference type="InterPro" id="IPR001845">
    <property type="entry name" value="HTH_ArsR_DNA-bd_dom"/>
</dbReference>
<dbReference type="Proteomes" id="UP000239724">
    <property type="component" value="Unassembled WGS sequence"/>
</dbReference>
<dbReference type="GO" id="GO:0003677">
    <property type="term" value="F:DNA binding"/>
    <property type="evidence" value="ECO:0007669"/>
    <property type="project" value="UniProtKB-KW"/>
</dbReference>
<dbReference type="Pfam" id="PF01022">
    <property type="entry name" value="HTH_5"/>
    <property type="match status" value="1"/>
</dbReference>
<dbReference type="CDD" id="cd00090">
    <property type="entry name" value="HTH_ARSR"/>
    <property type="match status" value="1"/>
</dbReference>
<accession>A0A2S6NH65</accession>